<dbReference type="Gene3D" id="3.30.1120.70">
    <property type="match status" value="1"/>
</dbReference>
<dbReference type="Proteomes" id="UP001165378">
    <property type="component" value="Unassembled WGS sequence"/>
</dbReference>
<evidence type="ECO:0000313" key="2">
    <source>
        <dbReference type="EMBL" id="MCF2526941.1"/>
    </source>
</evidence>
<keyword evidence="3" id="KW-1185">Reference proteome</keyword>
<dbReference type="EMBL" id="JAKFHA010000002">
    <property type="protein sequence ID" value="MCF2526941.1"/>
    <property type="molecule type" value="Genomic_DNA"/>
</dbReference>
<proteinExistence type="predicted"/>
<feature type="region of interest" description="Disordered" evidence="1">
    <location>
        <begin position="356"/>
        <end position="401"/>
    </location>
</feature>
<dbReference type="AlphaFoldDB" id="A0AA41PXC4"/>
<evidence type="ECO:0000313" key="3">
    <source>
        <dbReference type="Proteomes" id="UP001165378"/>
    </source>
</evidence>
<protein>
    <submittedName>
        <fullName evidence="2">Phage portal protein</fullName>
    </submittedName>
</protein>
<dbReference type="InterPro" id="IPR006944">
    <property type="entry name" value="Phage/GTA_portal"/>
</dbReference>
<reference evidence="2" key="1">
    <citation type="submission" date="2022-01" db="EMBL/GenBank/DDBJ databases">
        <title>Genome-Based Taxonomic Classification of the Phylum Actinobacteria.</title>
        <authorList>
            <person name="Gao Y."/>
        </authorList>
    </citation>
    <scope>NUCLEOTIDE SEQUENCE</scope>
    <source>
        <strain evidence="2">KLBMP 8922</strain>
    </source>
</reference>
<dbReference type="Pfam" id="PF04860">
    <property type="entry name" value="Phage_portal"/>
    <property type="match status" value="1"/>
</dbReference>
<dbReference type="RefSeq" id="WP_235051061.1">
    <property type="nucleotide sequence ID" value="NZ_JAKFHA010000002.1"/>
</dbReference>
<organism evidence="2 3">
    <name type="scientific">Yinghuangia soli</name>
    <dbReference type="NCBI Taxonomy" id="2908204"/>
    <lineage>
        <taxon>Bacteria</taxon>
        <taxon>Bacillati</taxon>
        <taxon>Actinomycetota</taxon>
        <taxon>Actinomycetes</taxon>
        <taxon>Kitasatosporales</taxon>
        <taxon>Streptomycetaceae</taxon>
        <taxon>Yinghuangia</taxon>
    </lineage>
</organism>
<name>A0AA41PXC4_9ACTN</name>
<sequence>MELADERGGVPLDQLITRAIEAGPPGADDAWSAFAGGAVPRALALQVPAVRRAVSLIGNTIGTLPLVRWRGTDQLDGTPFLDQPEGFRCRYNTMAATVGDLVLHRYAWWRVLRRDYLGWPLEVVRLEPEYVSVQRLFGTDEVERVYATYRGREVPPDDLICFEGPDEGLLQLGRGEILTALALEAAANRYASPTMPTGVLKQRGQYGLTDDEIDALLTKWETSRRARTTAYLNEGIEYDPVAASPAELQLVEGREESAVQIARLCGIPPRYMNVTAGDSMTYSTLESERRDLIELTLTPYMEPITGRLSMSDRNGSPRGVRVGFSLETFGRGAPLDRAQRYATLIPLGVMSVQEARDAEDDLTGAAPRPRPVPAEPQNEAMPVQPRRVADQAEPEVAQARGSRVLVRCSGDTSPSPELRLTAAVSAVTAARGAGDAAAWSSSWKAVPASDGCRSA</sequence>
<comment type="caution">
    <text evidence="2">The sequence shown here is derived from an EMBL/GenBank/DDBJ whole genome shotgun (WGS) entry which is preliminary data.</text>
</comment>
<dbReference type="Gene3D" id="1.20.1270.210">
    <property type="match status" value="1"/>
</dbReference>
<accession>A0AA41PXC4</accession>
<dbReference type="Gene3D" id="3.40.140.120">
    <property type="match status" value="1"/>
</dbReference>
<gene>
    <name evidence="2" type="ORF">LZ495_06875</name>
</gene>
<evidence type="ECO:0000256" key="1">
    <source>
        <dbReference type="SAM" id="MobiDB-lite"/>
    </source>
</evidence>